<evidence type="ECO:0000256" key="1">
    <source>
        <dbReference type="ARBA" id="ARBA00004651"/>
    </source>
</evidence>
<evidence type="ECO:0000256" key="6">
    <source>
        <dbReference type="ARBA" id="ARBA00022989"/>
    </source>
</evidence>
<dbReference type="Proteomes" id="UP000433050">
    <property type="component" value="Unassembled WGS sequence"/>
</dbReference>
<keyword evidence="4" id="KW-1003">Cell membrane</keyword>
<feature type="transmembrane region" description="Helical" evidence="8">
    <location>
        <begin position="147"/>
        <end position="169"/>
    </location>
</feature>
<dbReference type="PANTHER" id="PTHR42929:SF1">
    <property type="entry name" value="INNER MEMBRANE ABC TRANSPORTER PERMEASE PROTEIN YDCU-RELATED"/>
    <property type="match status" value="1"/>
</dbReference>
<dbReference type="GO" id="GO:0055085">
    <property type="term" value="P:transmembrane transport"/>
    <property type="evidence" value="ECO:0007669"/>
    <property type="project" value="InterPro"/>
</dbReference>
<feature type="transmembrane region" description="Helical" evidence="8">
    <location>
        <begin position="7"/>
        <end position="30"/>
    </location>
</feature>
<evidence type="ECO:0000256" key="7">
    <source>
        <dbReference type="ARBA" id="ARBA00023136"/>
    </source>
</evidence>
<evidence type="ECO:0000259" key="9">
    <source>
        <dbReference type="PROSITE" id="PS50928"/>
    </source>
</evidence>
<keyword evidence="5 8" id="KW-0812">Transmembrane</keyword>
<dbReference type="InterPro" id="IPR000515">
    <property type="entry name" value="MetI-like"/>
</dbReference>
<dbReference type="CDD" id="cd06261">
    <property type="entry name" value="TM_PBP2"/>
    <property type="match status" value="1"/>
</dbReference>
<keyword evidence="3 8" id="KW-0813">Transport</keyword>
<evidence type="ECO:0000256" key="2">
    <source>
        <dbReference type="ARBA" id="ARBA00007069"/>
    </source>
</evidence>
<dbReference type="EMBL" id="CACSAS010000001">
    <property type="protein sequence ID" value="CAA0106990.1"/>
    <property type="molecule type" value="Genomic_DNA"/>
</dbReference>
<name>A0A5S9PQZ8_9HYPH</name>
<reference evidence="10 11" key="1">
    <citation type="submission" date="2019-12" db="EMBL/GenBank/DDBJ databases">
        <authorList>
            <person name="Reyes-Prieto M."/>
        </authorList>
    </citation>
    <scope>NUCLEOTIDE SEQUENCE [LARGE SCALE GENOMIC DNA]</scope>
    <source>
        <strain evidence="10">HF14-78462</strain>
    </source>
</reference>
<dbReference type="RefSeq" id="WP_159600242.1">
    <property type="nucleotide sequence ID" value="NZ_CACSAS010000001.1"/>
</dbReference>
<keyword evidence="6 8" id="KW-1133">Transmembrane helix</keyword>
<evidence type="ECO:0000256" key="8">
    <source>
        <dbReference type="RuleBase" id="RU363032"/>
    </source>
</evidence>
<feature type="transmembrane region" description="Helical" evidence="8">
    <location>
        <begin position="64"/>
        <end position="84"/>
    </location>
</feature>
<dbReference type="AlphaFoldDB" id="A0A5S9PQZ8"/>
<feature type="transmembrane region" description="Helical" evidence="8">
    <location>
        <begin position="190"/>
        <end position="215"/>
    </location>
</feature>
<proteinExistence type="inferred from homology"/>
<evidence type="ECO:0000313" key="11">
    <source>
        <dbReference type="Proteomes" id="UP000433050"/>
    </source>
</evidence>
<feature type="domain" description="ABC transmembrane type-1" evidence="9">
    <location>
        <begin position="58"/>
        <end position="266"/>
    </location>
</feature>
<protein>
    <submittedName>
        <fullName evidence="10">Spermidine/putrescine transport system permease protein PotB</fullName>
    </submittedName>
</protein>
<comment type="subcellular location">
    <subcellularLocation>
        <location evidence="1 8">Cell membrane</location>
        <topology evidence="1 8">Multi-pass membrane protein</topology>
    </subcellularLocation>
</comment>
<dbReference type="Gene3D" id="1.10.3720.10">
    <property type="entry name" value="MetI-like"/>
    <property type="match status" value="1"/>
</dbReference>
<dbReference type="Pfam" id="PF00528">
    <property type="entry name" value="BPD_transp_1"/>
    <property type="match status" value="1"/>
</dbReference>
<dbReference type="GO" id="GO:0005886">
    <property type="term" value="C:plasma membrane"/>
    <property type="evidence" value="ECO:0007669"/>
    <property type="project" value="UniProtKB-SubCell"/>
</dbReference>
<keyword evidence="11" id="KW-1185">Reference proteome</keyword>
<evidence type="ECO:0000256" key="4">
    <source>
        <dbReference type="ARBA" id="ARBA00022475"/>
    </source>
</evidence>
<dbReference type="SUPFAM" id="SSF161098">
    <property type="entry name" value="MetI-like"/>
    <property type="match status" value="1"/>
</dbReference>
<dbReference type="PANTHER" id="PTHR42929">
    <property type="entry name" value="INNER MEMBRANE ABC TRANSPORTER PERMEASE PROTEIN YDCU-RELATED-RELATED"/>
    <property type="match status" value="1"/>
</dbReference>
<sequence length="283" mass="30194">MLRTTLILFIAVWAVFVVVPVALLVLWSFLEMKDYSFSSSLSTAAYAAVFDSGRYEVTLRTLRIAGLVTAIELGLALPFALWLAKGVRSSMLKAMVLALLTVPFFISLASRTIVWRSVLSRSGLVNTALMHFGIVEQPVDWLLFSEFSVHLGLLAPSFPTMVLPIFLSISLIDDELIEAARDLGAPPAKVLGDVILPLALPGIIAGIIFTFVPLLGETVVPQLLGGGRVSMLGASISSLLQVLNYPVAAALSTLVLGILAALFIALRLIGGGSIAAVFEGMKR</sequence>
<gene>
    <name evidence="10" type="primary">potB_4</name>
    <name evidence="10" type="ORF">STARVERO_03395</name>
</gene>
<evidence type="ECO:0000313" key="10">
    <source>
        <dbReference type="EMBL" id="CAA0106990.1"/>
    </source>
</evidence>
<evidence type="ECO:0000256" key="3">
    <source>
        <dbReference type="ARBA" id="ARBA00022448"/>
    </source>
</evidence>
<feature type="transmembrane region" description="Helical" evidence="8">
    <location>
        <begin position="247"/>
        <end position="278"/>
    </location>
</feature>
<dbReference type="PROSITE" id="PS50928">
    <property type="entry name" value="ABC_TM1"/>
    <property type="match status" value="1"/>
</dbReference>
<feature type="transmembrane region" description="Helical" evidence="8">
    <location>
        <begin position="96"/>
        <end position="114"/>
    </location>
</feature>
<organism evidence="10 11">
    <name type="scientific">Starkeya nomas</name>
    <dbReference type="NCBI Taxonomy" id="2666134"/>
    <lineage>
        <taxon>Bacteria</taxon>
        <taxon>Pseudomonadati</taxon>
        <taxon>Pseudomonadota</taxon>
        <taxon>Alphaproteobacteria</taxon>
        <taxon>Hyphomicrobiales</taxon>
        <taxon>Xanthobacteraceae</taxon>
        <taxon>Starkeya</taxon>
    </lineage>
</organism>
<dbReference type="InterPro" id="IPR035906">
    <property type="entry name" value="MetI-like_sf"/>
</dbReference>
<accession>A0A5S9PQZ8</accession>
<keyword evidence="7 8" id="KW-0472">Membrane</keyword>
<evidence type="ECO:0000256" key="5">
    <source>
        <dbReference type="ARBA" id="ARBA00022692"/>
    </source>
</evidence>
<comment type="similarity">
    <text evidence="2">Belongs to the binding-protein-dependent transport system permease family. CysTW subfamily.</text>
</comment>